<sequence length="84" mass="9693">MVKRFALKADMFDAHQIKKLLSGCRMRYQWVTDARIVDVVTASGKLTLLKRVIESVGNLIERQRAGPALLFNLFFLRQQRGKTQ</sequence>
<evidence type="ECO:0000313" key="3">
    <source>
        <dbReference type="Proteomes" id="UP000033924"/>
    </source>
</evidence>
<evidence type="ECO:0000313" key="2">
    <source>
        <dbReference type="EMBL" id="KKF35193.1"/>
    </source>
</evidence>
<accession>A0A0M2KD88</accession>
<dbReference type="RefSeq" id="WP_016189948.1">
    <property type="nucleotide sequence ID" value="NZ_CP013970.1"/>
</dbReference>
<dbReference type="AlphaFoldDB" id="A0A0M2KD88"/>
<evidence type="ECO:0000313" key="1">
    <source>
        <dbReference type="EMBL" id="AXF76448.1"/>
    </source>
</evidence>
<name>A0A0M2KD88_9GAMM</name>
<keyword evidence="3" id="KW-1185">Reference proteome</keyword>
<reference evidence="1 4" key="2">
    <citation type="submission" date="2016-01" db="EMBL/GenBank/DDBJ databases">
        <authorList>
            <person name="Oliw E.H."/>
        </authorList>
    </citation>
    <scope>NUCLEOTIDE SEQUENCE [LARGE SCALE GENOMIC DNA]</scope>
    <source>
        <strain evidence="1 4">MDcuke</strain>
    </source>
</reference>
<protein>
    <submittedName>
        <fullName evidence="2">Uncharacterized protein</fullName>
    </submittedName>
</protein>
<dbReference type="EMBL" id="CP013970">
    <property type="protein sequence ID" value="AXF76448.1"/>
    <property type="molecule type" value="Genomic_DNA"/>
</dbReference>
<organism evidence="2 3">
    <name type="scientific">Erwinia tracheiphila</name>
    <dbReference type="NCBI Taxonomy" id="65700"/>
    <lineage>
        <taxon>Bacteria</taxon>
        <taxon>Pseudomonadati</taxon>
        <taxon>Pseudomonadota</taxon>
        <taxon>Gammaproteobacteria</taxon>
        <taxon>Enterobacterales</taxon>
        <taxon>Erwiniaceae</taxon>
        <taxon>Erwinia</taxon>
    </lineage>
</organism>
<dbReference type="EMBL" id="JXNU01000003">
    <property type="protein sequence ID" value="KKF35193.1"/>
    <property type="molecule type" value="Genomic_DNA"/>
</dbReference>
<dbReference type="Proteomes" id="UP000264980">
    <property type="component" value="Chromosome"/>
</dbReference>
<gene>
    <name evidence="1" type="ORF">AV903_10995</name>
    <name evidence="2" type="ORF">SY86_06735</name>
</gene>
<evidence type="ECO:0000313" key="4">
    <source>
        <dbReference type="Proteomes" id="UP000264980"/>
    </source>
</evidence>
<reference evidence="2 3" key="1">
    <citation type="submission" date="2015-01" db="EMBL/GenBank/DDBJ databases">
        <title>Erwinia tracheiphila.</title>
        <authorList>
            <person name="Shapiro L.R."/>
        </authorList>
    </citation>
    <scope>NUCLEOTIDE SEQUENCE [LARGE SCALE GENOMIC DNA]</scope>
    <source>
        <strain evidence="2 3">BuffGH</strain>
    </source>
</reference>
<dbReference type="Proteomes" id="UP000033924">
    <property type="component" value="Unassembled WGS sequence"/>
</dbReference>
<proteinExistence type="predicted"/>